<evidence type="ECO:0000313" key="12">
    <source>
        <dbReference type="EMBL" id="KAI1854451.1"/>
    </source>
</evidence>
<comment type="pathway">
    <text evidence="2">Lipid metabolism; sphingolipid metabolism.</text>
</comment>
<dbReference type="Proteomes" id="UP000829685">
    <property type="component" value="Unassembled WGS sequence"/>
</dbReference>
<keyword evidence="5" id="KW-0521">NADP</keyword>
<evidence type="ECO:0000256" key="9">
    <source>
        <dbReference type="ARBA" id="ARBA00026112"/>
    </source>
</evidence>
<keyword evidence="7" id="KW-0560">Oxidoreductase</keyword>
<dbReference type="Gene3D" id="3.40.50.720">
    <property type="entry name" value="NAD(P)-binding Rossmann-like Domain"/>
    <property type="match status" value="1"/>
</dbReference>
<comment type="subcellular location">
    <subcellularLocation>
        <location evidence="1">Endoplasmic reticulum</location>
    </subcellularLocation>
</comment>
<dbReference type="SUPFAM" id="SSF51735">
    <property type="entry name" value="NAD(P)-binding Rossmann-fold domains"/>
    <property type="match status" value="1"/>
</dbReference>
<keyword evidence="4" id="KW-0256">Endoplasmic reticulum</keyword>
<keyword evidence="6" id="KW-0746">Sphingolipid metabolism</keyword>
<dbReference type="GO" id="GO:0005789">
    <property type="term" value="C:endoplasmic reticulum membrane"/>
    <property type="evidence" value="ECO:0007669"/>
    <property type="project" value="TreeGrafter"/>
</dbReference>
<evidence type="ECO:0000256" key="10">
    <source>
        <dbReference type="ARBA" id="ARBA00044737"/>
    </source>
</evidence>
<keyword evidence="8" id="KW-0443">Lipid metabolism</keyword>
<dbReference type="AlphaFoldDB" id="A0A9P9WAZ1"/>
<evidence type="ECO:0000256" key="3">
    <source>
        <dbReference type="ARBA" id="ARBA00004991"/>
    </source>
</evidence>
<dbReference type="EMBL" id="JAFIMR010000053">
    <property type="protein sequence ID" value="KAI1854451.1"/>
    <property type="molecule type" value="Genomic_DNA"/>
</dbReference>
<keyword evidence="13" id="KW-1185">Reference proteome</keyword>
<evidence type="ECO:0000313" key="13">
    <source>
        <dbReference type="Proteomes" id="UP000829685"/>
    </source>
</evidence>
<dbReference type="GO" id="GO:0006666">
    <property type="term" value="P:3-keto-sphinganine metabolic process"/>
    <property type="evidence" value="ECO:0007669"/>
    <property type="project" value="InterPro"/>
</dbReference>
<dbReference type="PANTHER" id="PTHR43550:SF3">
    <property type="entry name" value="3-KETODIHYDROSPHINGOSINE REDUCTASE"/>
    <property type="match status" value="1"/>
</dbReference>
<name>A0A9P9WAZ1_9PEZI</name>
<evidence type="ECO:0000256" key="5">
    <source>
        <dbReference type="ARBA" id="ARBA00022857"/>
    </source>
</evidence>
<dbReference type="CDD" id="cd08939">
    <property type="entry name" value="KDSR-like_SDR_c"/>
    <property type="match status" value="1"/>
</dbReference>
<dbReference type="GO" id="GO:0047560">
    <property type="term" value="F:3-dehydrosphinganine reductase activity"/>
    <property type="evidence" value="ECO:0007669"/>
    <property type="project" value="UniProtKB-EC"/>
</dbReference>
<dbReference type="EC" id="1.1.1.102" evidence="9"/>
<accession>A0A9P9WAZ1</accession>
<gene>
    <name evidence="12" type="ORF">JX265_012485</name>
</gene>
<dbReference type="InterPro" id="IPR045022">
    <property type="entry name" value="KDSR-like"/>
</dbReference>
<evidence type="ECO:0000256" key="1">
    <source>
        <dbReference type="ARBA" id="ARBA00004240"/>
    </source>
</evidence>
<dbReference type="InterPro" id="IPR036291">
    <property type="entry name" value="NAD(P)-bd_dom_sf"/>
</dbReference>
<dbReference type="GO" id="GO:0030148">
    <property type="term" value="P:sphingolipid biosynthetic process"/>
    <property type="evidence" value="ECO:0007669"/>
    <property type="project" value="InterPro"/>
</dbReference>
<evidence type="ECO:0000256" key="2">
    <source>
        <dbReference type="ARBA" id="ARBA00004760"/>
    </source>
</evidence>
<reference evidence="12" key="1">
    <citation type="submission" date="2021-03" db="EMBL/GenBank/DDBJ databases">
        <title>Revisited historic fungal species revealed as producer of novel bioactive compounds through whole genome sequencing and comparative genomics.</title>
        <authorList>
            <person name="Vignolle G.A."/>
            <person name="Hochenegger N."/>
            <person name="Mach R.L."/>
            <person name="Mach-Aigner A.R."/>
            <person name="Javad Rahimi M."/>
            <person name="Salim K.A."/>
            <person name="Chan C.M."/>
            <person name="Lim L.B.L."/>
            <person name="Cai F."/>
            <person name="Druzhinina I.S."/>
            <person name="U'Ren J.M."/>
            <person name="Derntl C."/>
        </authorList>
    </citation>
    <scope>NUCLEOTIDE SEQUENCE</scope>
    <source>
        <strain evidence="12">TUCIM 5799</strain>
    </source>
</reference>
<evidence type="ECO:0000256" key="4">
    <source>
        <dbReference type="ARBA" id="ARBA00022824"/>
    </source>
</evidence>
<comment type="catalytic activity">
    <reaction evidence="11">
        <text>sphinganine + NADP(+) = 3-oxosphinganine + NADPH + H(+)</text>
        <dbReference type="Rhea" id="RHEA:22640"/>
        <dbReference type="ChEBI" id="CHEBI:15378"/>
        <dbReference type="ChEBI" id="CHEBI:57783"/>
        <dbReference type="ChEBI" id="CHEBI:57817"/>
        <dbReference type="ChEBI" id="CHEBI:58299"/>
        <dbReference type="ChEBI" id="CHEBI:58349"/>
        <dbReference type="EC" id="1.1.1.102"/>
    </reaction>
    <physiologicalReaction direction="right-to-left" evidence="11">
        <dbReference type="Rhea" id="RHEA:22642"/>
    </physiologicalReaction>
</comment>
<evidence type="ECO:0000256" key="8">
    <source>
        <dbReference type="ARBA" id="ARBA00023098"/>
    </source>
</evidence>
<dbReference type="PANTHER" id="PTHR43550">
    <property type="entry name" value="3-KETODIHYDROSPHINGOSINE REDUCTASE"/>
    <property type="match status" value="1"/>
</dbReference>
<dbReference type="InterPro" id="IPR002347">
    <property type="entry name" value="SDR_fam"/>
</dbReference>
<evidence type="ECO:0000256" key="11">
    <source>
        <dbReference type="ARBA" id="ARBA00048930"/>
    </source>
</evidence>
<sequence>MGWFGHNHMPVEGRTILMTGGSEGTGLCVARIFASKGANIIIVSRNEPKLEEAINSIKTTAKSPETQRFHTISADVAESGYAERVVTDATAWNNGQPPEIVWCLAGLSTPMLWIDEGAMKAARNNMDVNYFGTAEMSHAIMRAWLQPSQGAKKTSAEKSRPAAAKHIIFTGSVLSTFSLAGYGTYAPSKFALRALADVLVMEVRLYPDVPIDVHLILPNSITTAGYERENATKPKITQQIEGADKPQSPEEVAQISVDGLENGRYFISTSFVGGLMRWGTMGNSPRDNWFVDTLMAWISPLIMAFVMWDMNSQVSAWAKRNTDREGLSSHTK</sequence>
<organism evidence="12 13">
    <name type="scientific">Neoarthrinium moseri</name>
    <dbReference type="NCBI Taxonomy" id="1658444"/>
    <lineage>
        <taxon>Eukaryota</taxon>
        <taxon>Fungi</taxon>
        <taxon>Dikarya</taxon>
        <taxon>Ascomycota</taxon>
        <taxon>Pezizomycotina</taxon>
        <taxon>Sordariomycetes</taxon>
        <taxon>Xylariomycetidae</taxon>
        <taxon>Amphisphaeriales</taxon>
        <taxon>Apiosporaceae</taxon>
        <taxon>Neoarthrinium</taxon>
    </lineage>
</organism>
<proteinExistence type="predicted"/>
<comment type="pathway">
    <text evidence="3">Sphingolipid metabolism.</text>
</comment>
<protein>
    <recommendedName>
        <fullName evidence="9">3-dehydrosphinganine reductase</fullName>
        <ecNumber evidence="9">1.1.1.102</ecNumber>
    </recommendedName>
</protein>
<comment type="caution">
    <text evidence="12">The sequence shown here is derived from an EMBL/GenBank/DDBJ whole genome shotgun (WGS) entry which is preliminary data.</text>
</comment>
<comment type="function">
    <text evidence="10">Catalyzes the reduction of 3'-oxosphinganine (3-ketodihydrosphingosine/KDS) to sphinganine (dihydrosphingosine/DHS), the second step of de novo sphingolipid biosynthesis.</text>
</comment>
<evidence type="ECO:0000256" key="6">
    <source>
        <dbReference type="ARBA" id="ARBA00022919"/>
    </source>
</evidence>
<evidence type="ECO:0000256" key="7">
    <source>
        <dbReference type="ARBA" id="ARBA00023002"/>
    </source>
</evidence>
<dbReference type="Pfam" id="PF00106">
    <property type="entry name" value="adh_short"/>
    <property type="match status" value="1"/>
</dbReference>